<evidence type="ECO:0000313" key="1">
    <source>
        <dbReference type="Proteomes" id="UP000515153"/>
    </source>
</evidence>
<dbReference type="Proteomes" id="UP000515153">
    <property type="component" value="Chromosome V"/>
</dbReference>
<keyword evidence="1" id="KW-1185">Reference proteome</keyword>
<dbReference type="KEGG" id="pgri:PgNI_08817"/>
<evidence type="ECO:0000313" key="2">
    <source>
        <dbReference type="RefSeq" id="XP_030979010.1"/>
    </source>
</evidence>
<reference evidence="2" key="3">
    <citation type="submission" date="2025-08" db="UniProtKB">
        <authorList>
            <consortium name="RefSeq"/>
        </authorList>
    </citation>
    <scope>IDENTIFICATION</scope>
    <source>
        <strain evidence="2">NI907</strain>
    </source>
</reference>
<reference evidence="2" key="2">
    <citation type="submission" date="2019-10" db="EMBL/GenBank/DDBJ databases">
        <authorList>
            <consortium name="NCBI Genome Project"/>
        </authorList>
    </citation>
    <scope>NUCLEOTIDE SEQUENCE</scope>
    <source>
        <strain evidence="2">NI907</strain>
    </source>
</reference>
<dbReference type="GeneID" id="41963715"/>
<reference evidence="1 2" key="1">
    <citation type="journal article" date="2019" name="Mol. Biol. Evol.">
        <title>Blast fungal genomes show frequent chromosomal changes, gene gains and losses, and effector gene turnover.</title>
        <authorList>
            <person name="Gomez Luciano L.B."/>
            <person name="Jason Tsai I."/>
            <person name="Chuma I."/>
            <person name="Tosa Y."/>
            <person name="Chen Y.H."/>
            <person name="Li J.Y."/>
            <person name="Li M.Y."/>
            <person name="Jade Lu M.Y."/>
            <person name="Nakayashiki H."/>
            <person name="Li W.H."/>
        </authorList>
    </citation>
    <scope>NUCLEOTIDE SEQUENCE [LARGE SCALE GENOMIC DNA]</scope>
    <source>
        <strain evidence="1 2">NI907</strain>
    </source>
</reference>
<name>A0A6P8AVU6_PYRGI</name>
<dbReference type="AlphaFoldDB" id="A0A6P8AVU6"/>
<proteinExistence type="predicted"/>
<sequence length="114" mass="12832">MSDGIRRDCHCLQGGRTLDKNPKGVTHHLQEAFWFLPTREHAHLQWRELDNLLSIFFCLSLGRSVVSVIHGVDPIILTDVDAVQAWRIDEGGHKIGFQGCDLFGLSSPQLQLTN</sequence>
<gene>
    <name evidence="2" type="ORF">PgNI_08817</name>
</gene>
<protein>
    <submittedName>
        <fullName evidence="2">Uncharacterized protein</fullName>
    </submittedName>
</protein>
<organism evidence="1 2">
    <name type="scientific">Pyricularia grisea</name>
    <name type="common">Crabgrass-specific blast fungus</name>
    <name type="synonym">Magnaporthe grisea</name>
    <dbReference type="NCBI Taxonomy" id="148305"/>
    <lineage>
        <taxon>Eukaryota</taxon>
        <taxon>Fungi</taxon>
        <taxon>Dikarya</taxon>
        <taxon>Ascomycota</taxon>
        <taxon>Pezizomycotina</taxon>
        <taxon>Sordariomycetes</taxon>
        <taxon>Sordariomycetidae</taxon>
        <taxon>Magnaporthales</taxon>
        <taxon>Pyriculariaceae</taxon>
        <taxon>Pyricularia</taxon>
    </lineage>
</organism>
<dbReference type="RefSeq" id="XP_030979010.1">
    <property type="nucleotide sequence ID" value="XM_031128807.1"/>
</dbReference>
<accession>A0A6P8AVU6</accession>